<gene>
    <name evidence="3" type="ORF">N0V89_011981</name>
</gene>
<feature type="compositionally biased region" description="Basic and acidic residues" evidence="1">
    <location>
        <begin position="1"/>
        <end position="11"/>
    </location>
</feature>
<keyword evidence="2" id="KW-0472">Membrane</keyword>
<reference evidence="3" key="1">
    <citation type="submission" date="2022-10" db="EMBL/GenBank/DDBJ databases">
        <title>Tapping the CABI collections for fungal endophytes: first genome assemblies for Collariella, Neodidymelliopsis, Ascochyta clinopodiicola, Didymella pomorum, Didymosphaeria variabile, Neocosmospora piperis and Neocucurbitaria cava.</title>
        <authorList>
            <person name="Hill R."/>
        </authorList>
    </citation>
    <scope>NUCLEOTIDE SEQUENCE</scope>
    <source>
        <strain evidence="3">IMI 356815</strain>
    </source>
</reference>
<name>A0A9W8XB32_9PLEO</name>
<feature type="transmembrane region" description="Helical" evidence="2">
    <location>
        <begin position="400"/>
        <end position="421"/>
    </location>
</feature>
<evidence type="ECO:0000256" key="1">
    <source>
        <dbReference type="SAM" id="MobiDB-lite"/>
    </source>
</evidence>
<dbReference type="AlphaFoldDB" id="A0A9W8XB32"/>
<evidence type="ECO:0008006" key="5">
    <source>
        <dbReference type="Google" id="ProtNLM"/>
    </source>
</evidence>
<dbReference type="PANTHER" id="PTHR35872:SF2">
    <property type="entry name" value="INTEGRAL MEMBRANE PROTEIN (AFU_ORTHOLOGUE AFUA_5G07110)"/>
    <property type="match status" value="1"/>
</dbReference>
<keyword evidence="2" id="KW-0812">Transmembrane</keyword>
<proteinExistence type="predicted"/>
<accession>A0A9W8XB32</accession>
<dbReference type="EMBL" id="JAPEUX010000009">
    <property type="protein sequence ID" value="KAJ4345846.1"/>
    <property type="molecule type" value="Genomic_DNA"/>
</dbReference>
<protein>
    <recommendedName>
        <fullName evidence="5">Integral membrane protein</fullName>
    </recommendedName>
</protein>
<feature type="region of interest" description="Disordered" evidence="1">
    <location>
        <begin position="1"/>
        <end position="131"/>
    </location>
</feature>
<evidence type="ECO:0000256" key="2">
    <source>
        <dbReference type="SAM" id="Phobius"/>
    </source>
</evidence>
<keyword evidence="4" id="KW-1185">Reference proteome</keyword>
<dbReference type="Pfam" id="PF11204">
    <property type="entry name" value="DUF2985"/>
    <property type="match status" value="1"/>
</dbReference>
<dbReference type="GeneID" id="80915511"/>
<feature type="compositionally biased region" description="Low complexity" evidence="1">
    <location>
        <begin position="13"/>
        <end position="88"/>
    </location>
</feature>
<organism evidence="3 4">
    <name type="scientific">Didymosphaeria variabile</name>
    <dbReference type="NCBI Taxonomy" id="1932322"/>
    <lineage>
        <taxon>Eukaryota</taxon>
        <taxon>Fungi</taxon>
        <taxon>Dikarya</taxon>
        <taxon>Ascomycota</taxon>
        <taxon>Pezizomycotina</taxon>
        <taxon>Dothideomycetes</taxon>
        <taxon>Pleosporomycetidae</taxon>
        <taxon>Pleosporales</taxon>
        <taxon>Massarineae</taxon>
        <taxon>Didymosphaeriaceae</taxon>
        <taxon>Didymosphaeria</taxon>
    </lineage>
</organism>
<evidence type="ECO:0000313" key="3">
    <source>
        <dbReference type="EMBL" id="KAJ4345846.1"/>
    </source>
</evidence>
<feature type="transmembrane region" description="Helical" evidence="2">
    <location>
        <begin position="516"/>
        <end position="534"/>
    </location>
</feature>
<dbReference type="RefSeq" id="XP_056066010.1">
    <property type="nucleotide sequence ID" value="XM_056220707.1"/>
</dbReference>
<dbReference type="InterPro" id="IPR021369">
    <property type="entry name" value="DUF2985"/>
</dbReference>
<dbReference type="OrthoDB" id="3365211at2759"/>
<feature type="compositionally biased region" description="Basic and acidic residues" evidence="1">
    <location>
        <begin position="110"/>
        <end position="127"/>
    </location>
</feature>
<comment type="caution">
    <text evidence="3">The sequence shown here is derived from an EMBL/GenBank/DDBJ whole genome shotgun (WGS) entry which is preliminary data.</text>
</comment>
<sequence length="634" mass="70917">MSQPQRRDDGARPTSTTVSSTTTTHGPTITTTTYSGTGPRTTVTTNAPHPSTIVSPTVTTTHRTPYQQTPRTFGPSQAPQASQASQASRIERQPSIRIRHAGSDQNLQGDHVEAQENRRRSFSEPDRPQPALLKEIDDLEIRRHASATPGPLQTLHEEGSGYSVPQVGYYTPAAVPERNPRRPGFGRQASAINLRHARNLPVGEYDTDVVDLLDVIDPEVSTLTTLNNVQNSLFIPNFGRFYNRRPTYELSQSQSTSDEEMAETQPAGQQHAEEENIIEKETQESTGHLRPPEAGRLTRTNTISSVLTSVSEGHNYAVLPHGASLPGWTAEEKALLNDRVRHLLHSRRARFRRSMRGFGRYVRQPVGFLITLYAFLLTFWGAAWVLFLIGWISVRGRQAYFIEICDQILTALFCVVGIGLAPWRAVDTYHMAYVAKYAHKTWRLRKERGLPALRNHNELPTLPDTPAWEVDQDHDGEAEQPVLTTAEQQKLEHHQNKLANSHTFYKPHETTTHHAFSVRLLIAIVVLLDCHSLFQMALGGTTWGIYYKERPKALTAVILTCSISCNISAGITISVGDKRSRKKLIVEQMFRQGLTEEALHALRKERGLVADGIKRKASKKAKGKKKSEVIAEVN</sequence>
<feature type="region of interest" description="Disordered" evidence="1">
    <location>
        <begin position="455"/>
        <end position="474"/>
    </location>
</feature>
<evidence type="ECO:0000313" key="4">
    <source>
        <dbReference type="Proteomes" id="UP001140513"/>
    </source>
</evidence>
<feature type="transmembrane region" description="Helical" evidence="2">
    <location>
        <begin position="366"/>
        <end position="394"/>
    </location>
</feature>
<dbReference type="PANTHER" id="PTHR35872">
    <property type="entry name" value="INTEGRAL MEMBRANE PROTEIN (AFU_ORTHOLOGUE AFUA_5G07110)"/>
    <property type="match status" value="1"/>
</dbReference>
<dbReference type="Proteomes" id="UP001140513">
    <property type="component" value="Unassembled WGS sequence"/>
</dbReference>
<keyword evidence="2" id="KW-1133">Transmembrane helix</keyword>
<feature type="region of interest" description="Disordered" evidence="1">
    <location>
        <begin position="249"/>
        <end position="274"/>
    </location>
</feature>
<feature type="transmembrane region" description="Helical" evidence="2">
    <location>
        <begin position="554"/>
        <end position="575"/>
    </location>
</feature>